<organism evidence="2 3">
    <name type="scientific">Mycobacterium fragae</name>
    <dbReference type="NCBI Taxonomy" id="1260918"/>
    <lineage>
        <taxon>Bacteria</taxon>
        <taxon>Bacillati</taxon>
        <taxon>Actinomycetota</taxon>
        <taxon>Actinomycetes</taxon>
        <taxon>Mycobacteriales</taxon>
        <taxon>Mycobacteriaceae</taxon>
        <taxon>Mycobacterium</taxon>
    </lineage>
</organism>
<sequence>MATSDKARNKGQKLRGKAKEIIGRFSRDARLEAEGKDAQRGADLKDAGEKIKDVFRPKGPRRRGPAR</sequence>
<accession>A0A1X1V330</accession>
<dbReference type="AlphaFoldDB" id="A0A1X1V330"/>
<reference evidence="2 3" key="1">
    <citation type="submission" date="2016-01" db="EMBL/GenBank/DDBJ databases">
        <title>The new phylogeny of the genus Mycobacterium.</title>
        <authorList>
            <person name="Tarcisio F."/>
            <person name="Conor M."/>
            <person name="Antonella G."/>
            <person name="Elisabetta G."/>
            <person name="Giulia F.S."/>
            <person name="Sara T."/>
            <person name="Anna F."/>
            <person name="Clotilde B."/>
            <person name="Roberto B."/>
            <person name="Veronica D.S."/>
            <person name="Fabio R."/>
            <person name="Monica P."/>
            <person name="Olivier J."/>
            <person name="Enrico T."/>
            <person name="Nicola S."/>
        </authorList>
    </citation>
    <scope>NUCLEOTIDE SEQUENCE [LARGE SCALE GENOMIC DNA]</scope>
    <source>
        <strain evidence="2 3">DSM 45731</strain>
    </source>
</reference>
<dbReference type="EMBL" id="LQOW01000006">
    <property type="protein sequence ID" value="ORV63473.1"/>
    <property type="molecule type" value="Genomic_DNA"/>
</dbReference>
<name>A0A1X1V330_9MYCO</name>
<evidence type="ECO:0000313" key="2">
    <source>
        <dbReference type="EMBL" id="ORV63473.1"/>
    </source>
</evidence>
<evidence type="ECO:0000256" key="1">
    <source>
        <dbReference type="SAM" id="MobiDB-lite"/>
    </source>
</evidence>
<dbReference type="Proteomes" id="UP000194000">
    <property type="component" value="Unassembled WGS sequence"/>
</dbReference>
<feature type="region of interest" description="Disordered" evidence="1">
    <location>
        <begin position="32"/>
        <end position="67"/>
    </location>
</feature>
<dbReference type="RefSeq" id="WP_085194876.1">
    <property type="nucleotide sequence ID" value="NZ_JACKVI010000009.1"/>
</dbReference>
<evidence type="ECO:0000313" key="3">
    <source>
        <dbReference type="Proteomes" id="UP000194000"/>
    </source>
</evidence>
<protein>
    <recommendedName>
        <fullName evidence="4">General stress protein CsbD</fullName>
    </recommendedName>
</protein>
<proteinExistence type="predicted"/>
<dbReference type="OrthoDB" id="2143260at2"/>
<feature type="compositionally biased region" description="Basic residues" evidence="1">
    <location>
        <begin position="58"/>
        <end position="67"/>
    </location>
</feature>
<comment type="caution">
    <text evidence="2">The sequence shown here is derived from an EMBL/GenBank/DDBJ whole genome shotgun (WGS) entry which is preliminary data.</text>
</comment>
<dbReference type="STRING" id="1260918.AWC06_09045"/>
<keyword evidence="3" id="KW-1185">Reference proteome</keyword>
<feature type="compositionally biased region" description="Basic and acidic residues" evidence="1">
    <location>
        <begin position="32"/>
        <end position="56"/>
    </location>
</feature>
<evidence type="ECO:0008006" key="4">
    <source>
        <dbReference type="Google" id="ProtNLM"/>
    </source>
</evidence>
<gene>
    <name evidence="2" type="ORF">AWC06_09045</name>
</gene>